<feature type="transmembrane region" description="Helical" evidence="5">
    <location>
        <begin position="185"/>
        <end position="204"/>
    </location>
</feature>
<dbReference type="GO" id="GO:0006352">
    <property type="term" value="P:DNA-templated transcription initiation"/>
    <property type="evidence" value="ECO:0007669"/>
    <property type="project" value="InterPro"/>
</dbReference>
<feature type="domain" description="RNA polymerase sigma factor 70 region 4 type 2" evidence="7">
    <location>
        <begin position="126"/>
        <end position="176"/>
    </location>
</feature>
<dbReference type="SUPFAM" id="SSF88659">
    <property type="entry name" value="Sigma3 and sigma4 domains of RNA polymerase sigma factors"/>
    <property type="match status" value="1"/>
</dbReference>
<dbReference type="Gene3D" id="1.10.10.10">
    <property type="entry name" value="Winged helix-like DNA-binding domain superfamily/Winged helix DNA-binding domain"/>
    <property type="match status" value="1"/>
</dbReference>
<feature type="domain" description="RNA polymerase sigma-70 region 2" evidence="6">
    <location>
        <begin position="22"/>
        <end position="85"/>
    </location>
</feature>
<dbReference type="InterPro" id="IPR014327">
    <property type="entry name" value="RNA_pol_sigma70_bacteroid"/>
</dbReference>
<keyword evidence="3" id="KW-0731">Sigma factor</keyword>
<dbReference type="Proteomes" id="UP001055114">
    <property type="component" value="Unassembled WGS sequence"/>
</dbReference>
<evidence type="ECO:0000256" key="3">
    <source>
        <dbReference type="ARBA" id="ARBA00023082"/>
    </source>
</evidence>
<dbReference type="InterPro" id="IPR014284">
    <property type="entry name" value="RNA_pol_sigma-70_dom"/>
</dbReference>
<dbReference type="GO" id="GO:0016987">
    <property type="term" value="F:sigma factor activity"/>
    <property type="evidence" value="ECO:0007669"/>
    <property type="project" value="UniProtKB-KW"/>
</dbReference>
<dbReference type="SUPFAM" id="SSF88946">
    <property type="entry name" value="Sigma2 domain of RNA polymerase sigma factors"/>
    <property type="match status" value="1"/>
</dbReference>
<dbReference type="InterPro" id="IPR013249">
    <property type="entry name" value="RNA_pol_sigma70_r4_t2"/>
</dbReference>
<dbReference type="PANTHER" id="PTHR43133">
    <property type="entry name" value="RNA POLYMERASE ECF-TYPE SIGMA FACTO"/>
    <property type="match status" value="1"/>
</dbReference>
<dbReference type="Gene3D" id="1.10.1740.10">
    <property type="match status" value="1"/>
</dbReference>
<dbReference type="PANTHER" id="PTHR43133:SF46">
    <property type="entry name" value="RNA POLYMERASE SIGMA-70 FACTOR ECF SUBFAMILY"/>
    <property type="match status" value="1"/>
</dbReference>
<evidence type="ECO:0000259" key="6">
    <source>
        <dbReference type="Pfam" id="PF04542"/>
    </source>
</evidence>
<evidence type="ECO:0008006" key="10">
    <source>
        <dbReference type="Google" id="ProtNLM"/>
    </source>
</evidence>
<dbReference type="RefSeq" id="WP_229101655.1">
    <property type="nucleotide sequence ID" value="NZ_BQNZ01000003.1"/>
</dbReference>
<evidence type="ECO:0000256" key="2">
    <source>
        <dbReference type="ARBA" id="ARBA00023015"/>
    </source>
</evidence>
<evidence type="ECO:0000256" key="5">
    <source>
        <dbReference type="SAM" id="Phobius"/>
    </source>
</evidence>
<dbReference type="NCBIfam" id="TIGR02937">
    <property type="entry name" value="sigma70-ECF"/>
    <property type="match status" value="1"/>
</dbReference>
<dbReference type="AlphaFoldDB" id="A0AA37K985"/>
<evidence type="ECO:0000256" key="4">
    <source>
        <dbReference type="ARBA" id="ARBA00023163"/>
    </source>
</evidence>
<dbReference type="InterPro" id="IPR013324">
    <property type="entry name" value="RNA_pol_sigma_r3/r4-like"/>
</dbReference>
<dbReference type="Pfam" id="PF04542">
    <property type="entry name" value="Sigma70_r2"/>
    <property type="match status" value="1"/>
</dbReference>
<keyword evidence="5" id="KW-0472">Membrane</keyword>
<dbReference type="GO" id="GO:0003677">
    <property type="term" value="F:DNA binding"/>
    <property type="evidence" value="ECO:0007669"/>
    <property type="project" value="InterPro"/>
</dbReference>
<evidence type="ECO:0000256" key="1">
    <source>
        <dbReference type="ARBA" id="ARBA00010641"/>
    </source>
</evidence>
<dbReference type="InterPro" id="IPR007627">
    <property type="entry name" value="RNA_pol_sigma70_r2"/>
</dbReference>
<name>A0AA37K985_9BACT</name>
<dbReference type="InterPro" id="IPR039425">
    <property type="entry name" value="RNA_pol_sigma-70-like"/>
</dbReference>
<evidence type="ECO:0000313" key="8">
    <source>
        <dbReference type="EMBL" id="GKH73562.1"/>
    </source>
</evidence>
<keyword evidence="4" id="KW-0804">Transcription</keyword>
<dbReference type="InterPro" id="IPR013325">
    <property type="entry name" value="RNA_pol_sigma_r2"/>
</dbReference>
<gene>
    <name evidence="8" type="ORF">CE91St3_34250</name>
</gene>
<keyword evidence="5" id="KW-1133">Transmembrane helix</keyword>
<comment type="similarity">
    <text evidence="1">Belongs to the sigma-70 factor family. ECF subfamily.</text>
</comment>
<organism evidence="8 9">
    <name type="scientific">Parabacteroides merdae</name>
    <dbReference type="NCBI Taxonomy" id="46503"/>
    <lineage>
        <taxon>Bacteria</taxon>
        <taxon>Pseudomonadati</taxon>
        <taxon>Bacteroidota</taxon>
        <taxon>Bacteroidia</taxon>
        <taxon>Bacteroidales</taxon>
        <taxon>Tannerellaceae</taxon>
        <taxon>Parabacteroides</taxon>
    </lineage>
</organism>
<protein>
    <recommendedName>
        <fullName evidence="10">RNA polymerase sigma-70 factor</fullName>
    </recommendedName>
</protein>
<evidence type="ECO:0000259" key="7">
    <source>
        <dbReference type="Pfam" id="PF08281"/>
    </source>
</evidence>
<dbReference type="NCBIfam" id="TIGR02985">
    <property type="entry name" value="Sig70_bacteroi1"/>
    <property type="match status" value="1"/>
</dbReference>
<dbReference type="EMBL" id="BQNZ01000003">
    <property type="protein sequence ID" value="GKH73562.1"/>
    <property type="molecule type" value="Genomic_DNA"/>
</dbReference>
<dbReference type="CDD" id="cd06171">
    <property type="entry name" value="Sigma70_r4"/>
    <property type="match status" value="1"/>
</dbReference>
<proteinExistence type="inferred from homology"/>
<dbReference type="InterPro" id="IPR036388">
    <property type="entry name" value="WH-like_DNA-bd_sf"/>
</dbReference>
<accession>A0AA37K985</accession>
<dbReference type="Pfam" id="PF08281">
    <property type="entry name" value="Sigma70_r4_2"/>
    <property type="match status" value="1"/>
</dbReference>
<keyword evidence="2" id="KW-0805">Transcription regulation</keyword>
<sequence length="218" mass="26361">MFDISLLYKLKKGNREAFNSVFRYYYPRIMAYVASIVEQKAAEDIVQDVFLYVWENREKLYVSDGFHSYLFQSAYTRCLDYFKKNLSIEKYHSHTYEKYLEDYQNLLKGDDSVIKELSVKDFYRHLYELLEHLPAQRREVFILTYIKGLTAKEVAEQIQMPQRTVESHLYLALRFLKRHMSRNDYYILCAVFLSINLVTCFYNRDFTKHYDTKIVIID</sequence>
<reference evidence="8" key="1">
    <citation type="submission" date="2022-01" db="EMBL/GenBank/DDBJ databases">
        <title>Novel bile acid biosynthetic pathways are enriched in the microbiome of centenarians.</title>
        <authorList>
            <person name="Sato Y."/>
            <person name="Atarashi K."/>
            <person name="Plichta R.D."/>
            <person name="Arai Y."/>
            <person name="Sasajima S."/>
            <person name="Kearney M.S."/>
            <person name="Suda W."/>
            <person name="Takeshita K."/>
            <person name="Sasaki T."/>
            <person name="Okamoto S."/>
            <person name="Skelly N.A."/>
            <person name="Okamura Y."/>
            <person name="Vlamakis H."/>
            <person name="Li Y."/>
            <person name="Tanoue T."/>
            <person name="Takei H."/>
            <person name="Nittono H."/>
            <person name="Narushima S."/>
            <person name="Irie J."/>
            <person name="Itoh H."/>
            <person name="Moriya K."/>
            <person name="Sugiura Y."/>
            <person name="Suematsu M."/>
            <person name="Moritoki N."/>
            <person name="Shibata S."/>
            <person name="Littman R.D."/>
            <person name="Fischbach A.M."/>
            <person name="Uwamino Y."/>
            <person name="Inoue T."/>
            <person name="Honda A."/>
            <person name="Hattori M."/>
            <person name="Murai T."/>
            <person name="Xavier J.R."/>
            <person name="Hirose N."/>
            <person name="Honda K."/>
        </authorList>
    </citation>
    <scope>NUCLEOTIDE SEQUENCE</scope>
    <source>
        <strain evidence="8">CE91-St3</strain>
    </source>
</reference>
<comment type="caution">
    <text evidence="8">The sequence shown here is derived from an EMBL/GenBank/DDBJ whole genome shotgun (WGS) entry which is preliminary data.</text>
</comment>
<keyword evidence="5" id="KW-0812">Transmembrane</keyword>
<evidence type="ECO:0000313" key="9">
    <source>
        <dbReference type="Proteomes" id="UP001055114"/>
    </source>
</evidence>